<accession>A0A099I9N6</accession>
<reference evidence="1 2" key="1">
    <citation type="submission" date="2014-08" db="EMBL/GenBank/DDBJ databases">
        <title>Clostridium innocuum, an unnegligible vancomycin-resistant pathogen causing extra-intestinal infections.</title>
        <authorList>
            <person name="Feng Y."/>
            <person name="Chiu C.-H."/>
        </authorList>
    </citation>
    <scope>NUCLEOTIDE SEQUENCE [LARGE SCALE GENOMIC DNA]</scope>
    <source>
        <strain evidence="1 2">AN88</strain>
    </source>
</reference>
<dbReference type="EMBL" id="JQIF01000029">
    <property type="protein sequence ID" value="KGJ53887.1"/>
    <property type="molecule type" value="Genomic_DNA"/>
</dbReference>
<dbReference type="AlphaFoldDB" id="A0A099I9N6"/>
<dbReference type="Proteomes" id="UP000030008">
    <property type="component" value="Unassembled WGS sequence"/>
</dbReference>
<name>A0A099I9N6_CLOIN</name>
<organism evidence="1 2">
    <name type="scientific">Clostridium innocuum</name>
    <dbReference type="NCBI Taxonomy" id="1522"/>
    <lineage>
        <taxon>Bacteria</taxon>
        <taxon>Bacillati</taxon>
        <taxon>Bacillota</taxon>
        <taxon>Clostridia</taxon>
        <taxon>Eubacteriales</taxon>
        <taxon>Clostridiaceae</taxon>
        <taxon>Clostridium</taxon>
    </lineage>
</organism>
<evidence type="ECO:0000313" key="2">
    <source>
        <dbReference type="Proteomes" id="UP000030008"/>
    </source>
</evidence>
<evidence type="ECO:0000313" key="1">
    <source>
        <dbReference type="EMBL" id="KGJ53887.1"/>
    </source>
</evidence>
<comment type="caution">
    <text evidence="1">The sequence shown here is derived from an EMBL/GenBank/DDBJ whole genome shotgun (WGS) entry which is preliminary data.</text>
</comment>
<gene>
    <name evidence="1" type="ORF">CIAN88_06650</name>
</gene>
<protein>
    <submittedName>
        <fullName evidence="1">Uncharacterized protein</fullName>
    </submittedName>
</protein>
<proteinExistence type="predicted"/>
<sequence length="106" mass="12036">MTDLKIDNKSLGDKFLLVDISPAYEYKDGERQDTVSGYKYSVCLPKFKMEKLVIKVSNLKPLFDLEKEEIPYGTEVNFKGLDVGSYSMDGQIRISAKAEDVFVVKN</sequence>